<dbReference type="InterPro" id="IPR036719">
    <property type="entry name" value="Neuro-gated_channel_TM_sf"/>
</dbReference>
<feature type="compositionally biased region" description="Acidic residues" evidence="1">
    <location>
        <begin position="49"/>
        <end position="58"/>
    </location>
</feature>
<dbReference type="GO" id="GO:0006811">
    <property type="term" value="P:monoatomic ion transport"/>
    <property type="evidence" value="ECO:0007669"/>
    <property type="project" value="InterPro"/>
</dbReference>
<feature type="non-terminal residue" evidence="2">
    <location>
        <position position="208"/>
    </location>
</feature>
<accession>A0A8K0JZU0</accession>
<dbReference type="OrthoDB" id="5975154at2759"/>
<comment type="caution">
    <text evidence="2">The sequence shown here is derived from an EMBL/GenBank/DDBJ whole genome shotgun (WGS) entry which is preliminary data.</text>
</comment>
<proteinExistence type="predicted"/>
<evidence type="ECO:0000313" key="3">
    <source>
        <dbReference type="Proteomes" id="UP000792457"/>
    </source>
</evidence>
<reference evidence="2" key="1">
    <citation type="submission" date="2013-04" db="EMBL/GenBank/DDBJ databases">
        <authorList>
            <person name="Qu J."/>
            <person name="Murali S.C."/>
            <person name="Bandaranaike D."/>
            <person name="Bellair M."/>
            <person name="Blankenburg K."/>
            <person name="Chao H."/>
            <person name="Dinh H."/>
            <person name="Doddapaneni H."/>
            <person name="Downs B."/>
            <person name="Dugan-Rocha S."/>
            <person name="Elkadiri S."/>
            <person name="Gnanaolivu R.D."/>
            <person name="Hernandez B."/>
            <person name="Javaid M."/>
            <person name="Jayaseelan J.C."/>
            <person name="Lee S."/>
            <person name="Li M."/>
            <person name="Ming W."/>
            <person name="Munidasa M."/>
            <person name="Muniz J."/>
            <person name="Nguyen L."/>
            <person name="Ongeri F."/>
            <person name="Osuji N."/>
            <person name="Pu L.-L."/>
            <person name="Puazo M."/>
            <person name="Qu C."/>
            <person name="Quiroz J."/>
            <person name="Raj R."/>
            <person name="Weissenberger G."/>
            <person name="Xin Y."/>
            <person name="Zou X."/>
            <person name="Han Y."/>
            <person name="Richards S."/>
            <person name="Worley K."/>
            <person name="Muzny D."/>
            <person name="Gibbs R."/>
        </authorList>
    </citation>
    <scope>NUCLEOTIDE SEQUENCE</scope>
    <source>
        <strain evidence="2">Sampled in the wild</strain>
    </source>
</reference>
<reference evidence="2" key="2">
    <citation type="submission" date="2017-10" db="EMBL/GenBank/DDBJ databases">
        <title>Ladona fulva Genome sequencing and assembly.</title>
        <authorList>
            <person name="Murali S."/>
            <person name="Richards S."/>
            <person name="Bandaranaike D."/>
            <person name="Bellair M."/>
            <person name="Blankenburg K."/>
            <person name="Chao H."/>
            <person name="Dinh H."/>
            <person name="Doddapaneni H."/>
            <person name="Dugan-Rocha S."/>
            <person name="Elkadiri S."/>
            <person name="Gnanaolivu R."/>
            <person name="Hernandez B."/>
            <person name="Skinner E."/>
            <person name="Javaid M."/>
            <person name="Lee S."/>
            <person name="Li M."/>
            <person name="Ming W."/>
            <person name="Munidasa M."/>
            <person name="Muniz J."/>
            <person name="Nguyen L."/>
            <person name="Hughes D."/>
            <person name="Osuji N."/>
            <person name="Pu L.-L."/>
            <person name="Puazo M."/>
            <person name="Qu C."/>
            <person name="Quiroz J."/>
            <person name="Raj R."/>
            <person name="Weissenberger G."/>
            <person name="Xin Y."/>
            <person name="Zou X."/>
            <person name="Han Y."/>
            <person name="Worley K."/>
            <person name="Muzny D."/>
            <person name="Gibbs R."/>
        </authorList>
    </citation>
    <scope>NUCLEOTIDE SEQUENCE</scope>
    <source>
        <strain evidence="2">Sampled in the wild</strain>
    </source>
</reference>
<protein>
    <submittedName>
        <fullName evidence="2">Uncharacterized protein</fullName>
    </submittedName>
</protein>
<organism evidence="2 3">
    <name type="scientific">Ladona fulva</name>
    <name type="common">Scarce chaser dragonfly</name>
    <name type="synonym">Libellula fulva</name>
    <dbReference type="NCBI Taxonomy" id="123851"/>
    <lineage>
        <taxon>Eukaryota</taxon>
        <taxon>Metazoa</taxon>
        <taxon>Ecdysozoa</taxon>
        <taxon>Arthropoda</taxon>
        <taxon>Hexapoda</taxon>
        <taxon>Insecta</taxon>
        <taxon>Pterygota</taxon>
        <taxon>Palaeoptera</taxon>
        <taxon>Odonata</taxon>
        <taxon>Epiprocta</taxon>
        <taxon>Anisoptera</taxon>
        <taxon>Libelluloidea</taxon>
        <taxon>Libellulidae</taxon>
        <taxon>Ladona</taxon>
    </lineage>
</organism>
<evidence type="ECO:0000313" key="2">
    <source>
        <dbReference type="EMBL" id="KAG8225281.1"/>
    </source>
</evidence>
<feature type="compositionally biased region" description="Low complexity" evidence="1">
    <location>
        <begin position="95"/>
        <end position="116"/>
    </location>
</feature>
<sequence>MAPWVKRVFIHILPRLLVMRRPQYQYGSGRVVLRTVRGVTHLASPLPPGDEDEEEQEDDREHEVRRQPEEEEPREEETGVMEEEEEMREEDRDAAAAAKRVTASATAAARAATPCPRTEDDEGDDEDKSPILRNPAFAHTHCPPEVHKSCFCVRFIAEHTKMLEESTKWVQQELFSKPLPFMMIESLLTRSSQKLQQQQLCDALNKPF</sequence>
<gene>
    <name evidence="2" type="ORF">J437_LFUL001894</name>
</gene>
<dbReference type="SUPFAM" id="SSF90112">
    <property type="entry name" value="Neurotransmitter-gated ion-channel transmembrane pore"/>
    <property type="match status" value="1"/>
</dbReference>
<dbReference type="Proteomes" id="UP000792457">
    <property type="component" value="Unassembled WGS sequence"/>
</dbReference>
<feature type="compositionally biased region" description="Acidic residues" evidence="1">
    <location>
        <begin position="69"/>
        <end position="88"/>
    </location>
</feature>
<dbReference type="AlphaFoldDB" id="A0A8K0JZU0"/>
<dbReference type="GO" id="GO:0016020">
    <property type="term" value="C:membrane"/>
    <property type="evidence" value="ECO:0007669"/>
    <property type="project" value="InterPro"/>
</dbReference>
<keyword evidence="3" id="KW-1185">Reference proteome</keyword>
<dbReference type="EMBL" id="KZ308233">
    <property type="protein sequence ID" value="KAG8225281.1"/>
    <property type="molecule type" value="Genomic_DNA"/>
</dbReference>
<feature type="region of interest" description="Disordered" evidence="1">
    <location>
        <begin position="41"/>
        <end position="132"/>
    </location>
</feature>
<feature type="compositionally biased region" description="Basic and acidic residues" evidence="1">
    <location>
        <begin position="59"/>
        <end position="68"/>
    </location>
</feature>
<evidence type="ECO:0000256" key="1">
    <source>
        <dbReference type="SAM" id="MobiDB-lite"/>
    </source>
</evidence>
<name>A0A8K0JZU0_LADFU</name>